<dbReference type="PANTHER" id="PTHR46637">
    <property type="entry name" value="TIS1421-TRANSPOSASE PROTEIN A"/>
    <property type="match status" value="1"/>
</dbReference>
<name>A0A0N1N4L4_9PROT</name>
<proteinExistence type="predicted"/>
<dbReference type="InterPro" id="IPR052909">
    <property type="entry name" value="Transposase_6_like"/>
</dbReference>
<evidence type="ECO:0000259" key="1">
    <source>
        <dbReference type="Pfam" id="PF13340"/>
    </source>
</evidence>
<dbReference type="PANTHER" id="PTHR46637:SF1">
    <property type="entry name" value="BLL5188 PROTEIN"/>
    <property type="match status" value="1"/>
</dbReference>
<organism evidence="2 3">
    <name type="scientific">Komagataeibacter intermedius AF2</name>
    <dbReference type="NCBI Taxonomy" id="1458464"/>
    <lineage>
        <taxon>Bacteria</taxon>
        <taxon>Pseudomonadati</taxon>
        <taxon>Pseudomonadota</taxon>
        <taxon>Alphaproteobacteria</taxon>
        <taxon>Acetobacterales</taxon>
        <taxon>Acetobacteraceae</taxon>
        <taxon>Komagataeibacter</taxon>
    </lineage>
</organism>
<protein>
    <submittedName>
        <fullName evidence="2">Transposase</fullName>
    </submittedName>
</protein>
<feature type="domain" description="Insertion element IS402-like" evidence="1">
    <location>
        <begin position="12"/>
        <end position="85"/>
    </location>
</feature>
<evidence type="ECO:0000313" key="2">
    <source>
        <dbReference type="EMBL" id="KPH85627.1"/>
    </source>
</evidence>
<dbReference type="AlphaFoldDB" id="A0A0N1N4L4"/>
<comment type="caution">
    <text evidence="2">The sequence shown here is derived from an EMBL/GenBank/DDBJ whole genome shotgun (WGS) entry which is preliminary data.</text>
</comment>
<accession>A0A0N1N4L4</accession>
<reference evidence="2 3" key="1">
    <citation type="submission" date="2015-07" db="EMBL/GenBank/DDBJ databases">
        <title>Draft Genome Sequence of Komagataeibacter intermedius Strain AF2, Isolated from Kombucha Tea.</title>
        <authorList>
            <person name="Santos R.A."/>
            <person name="Berretta A.A."/>
            <person name="Barud H.S."/>
            <person name="Ribeiro S.J."/>
            <person name="Gonzalez-Garcia L.N."/>
            <person name="Zucchi T.D."/>
            <person name="Goldman G.H."/>
            <person name="Riano-Pachon D.M."/>
        </authorList>
    </citation>
    <scope>NUCLEOTIDE SEQUENCE [LARGE SCALE GENOMIC DNA]</scope>
    <source>
        <strain evidence="2 3">AF2</strain>
    </source>
</reference>
<dbReference type="Proteomes" id="UP000031553">
    <property type="component" value="Unassembled WGS sequence"/>
</dbReference>
<dbReference type="InterPro" id="IPR025161">
    <property type="entry name" value="IS402-like_dom"/>
</dbReference>
<dbReference type="Pfam" id="PF13340">
    <property type="entry name" value="DUF4096"/>
    <property type="match status" value="1"/>
</dbReference>
<gene>
    <name evidence="2" type="ORF">GLUCOINTEAF2_0203279</name>
</gene>
<dbReference type="NCBIfam" id="NF033580">
    <property type="entry name" value="transpos_IS5_3"/>
    <property type="match status" value="1"/>
</dbReference>
<evidence type="ECO:0000313" key="3">
    <source>
        <dbReference type="Proteomes" id="UP000031553"/>
    </source>
</evidence>
<sequence length="121" mass="13966">MCFKDHMDRFILTDAQWAKMEPLCLGKKTDQGRSGKDNRLFIEAVLWIARTGSPWRDLPTYFGHWNPVYSRYSDWTKAGVFQKIFEAVSDDPDMEYAMIDGTVVRVHRHGQGAKGGPEARR</sequence>
<dbReference type="EMBL" id="JUFX02000231">
    <property type="protein sequence ID" value="KPH85627.1"/>
    <property type="molecule type" value="Genomic_DNA"/>
</dbReference>